<organism evidence="2 3">
    <name type="scientific">Caligus rogercresseyi</name>
    <name type="common">Sea louse</name>
    <dbReference type="NCBI Taxonomy" id="217165"/>
    <lineage>
        <taxon>Eukaryota</taxon>
        <taxon>Metazoa</taxon>
        <taxon>Ecdysozoa</taxon>
        <taxon>Arthropoda</taxon>
        <taxon>Crustacea</taxon>
        <taxon>Multicrustacea</taxon>
        <taxon>Hexanauplia</taxon>
        <taxon>Copepoda</taxon>
        <taxon>Siphonostomatoida</taxon>
        <taxon>Caligidae</taxon>
        <taxon>Caligus</taxon>
    </lineage>
</organism>
<accession>A0A7T8GQ73</accession>
<keyword evidence="2" id="KW-0067">ATP-binding</keyword>
<name>A0A7T8GQ73_CALRO</name>
<keyword evidence="2" id="KW-0378">Hydrolase</keyword>
<dbReference type="EMBL" id="CP045907">
    <property type="protein sequence ID" value="QQP35673.1"/>
    <property type="molecule type" value="Genomic_DNA"/>
</dbReference>
<protein>
    <submittedName>
        <fullName evidence="2">DNA helicase</fullName>
    </submittedName>
</protein>
<reference evidence="3" key="1">
    <citation type="submission" date="2021-01" db="EMBL/GenBank/DDBJ databases">
        <title>Caligus Genome Assembly.</title>
        <authorList>
            <person name="Gallardo-Escarate C."/>
        </authorList>
    </citation>
    <scope>NUCLEOTIDE SEQUENCE [LARGE SCALE GENOMIC DNA]</scope>
</reference>
<dbReference type="Proteomes" id="UP000595437">
    <property type="component" value="Chromosome 18"/>
</dbReference>
<dbReference type="OrthoDB" id="10036721at2759"/>
<sequence>MAFFKKFITYARSRCGPRLSESAAEKLKNKYVMMRNGTKELENESDKRLAIPIRCGSWRQ</sequence>
<feature type="domain" description="MCM AAA-lid" evidence="1">
    <location>
        <begin position="3"/>
        <end position="50"/>
    </location>
</feature>
<evidence type="ECO:0000313" key="2">
    <source>
        <dbReference type="EMBL" id="QQP35673.1"/>
    </source>
</evidence>
<evidence type="ECO:0000313" key="3">
    <source>
        <dbReference type="Proteomes" id="UP000595437"/>
    </source>
</evidence>
<dbReference type="Gene3D" id="3.40.50.300">
    <property type="entry name" value="P-loop containing nucleotide triphosphate hydrolases"/>
    <property type="match status" value="1"/>
</dbReference>
<proteinExistence type="predicted"/>
<evidence type="ECO:0000259" key="1">
    <source>
        <dbReference type="Pfam" id="PF17855"/>
    </source>
</evidence>
<dbReference type="InterPro" id="IPR027417">
    <property type="entry name" value="P-loop_NTPase"/>
</dbReference>
<dbReference type="Pfam" id="PF17855">
    <property type="entry name" value="MCM_lid"/>
    <property type="match status" value="1"/>
</dbReference>
<dbReference type="InterPro" id="IPR041562">
    <property type="entry name" value="MCM_lid"/>
</dbReference>
<dbReference type="GO" id="GO:0004386">
    <property type="term" value="F:helicase activity"/>
    <property type="evidence" value="ECO:0007669"/>
    <property type="project" value="UniProtKB-KW"/>
</dbReference>
<keyword evidence="2" id="KW-0547">Nucleotide-binding</keyword>
<gene>
    <name evidence="2" type="ORF">FKW44_023960</name>
</gene>
<dbReference type="AlphaFoldDB" id="A0A7T8GQ73"/>
<keyword evidence="3" id="KW-1185">Reference proteome</keyword>
<keyword evidence="2" id="KW-0347">Helicase</keyword>